<dbReference type="InterPro" id="IPR001406">
    <property type="entry name" value="PsdUridine_synth_TruA"/>
</dbReference>
<evidence type="ECO:0000256" key="1">
    <source>
        <dbReference type="ARBA" id="ARBA00009375"/>
    </source>
</evidence>
<dbReference type="Pfam" id="PF01416">
    <property type="entry name" value="PseudoU_synth_1"/>
    <property type="match status" value="2"/>
</dbReference>
<name>A0A9D1NTN6_9FIRM</name>
<evidence type="ECO:0000256" key="4">
    <source>
        <dbReference type="HAMAP-Rule" id="MF_00171"/>
    </source>
</evidence>
<evidence type="ECO:0000256" key="6">
    <source>
        <dbReference type="PIRSR" id="PIRSR001430-2"/>
    </source>
</evidence>
<evidence type="ECO:0000256" key="5">
    <source>
        <dbReference type="PIRSR" id="PIRSR001430-1"/>
    </source>
</evidence>
<gene>
    <name evidence="4 9" type="primary">truA</name>
    <name evidence="9" type="ORF">IAA63_04020</name>
</gene>
<feature type="domain" description="Pseudouridine synthase I TruA alpha/beta" evidence="8">
    <location>
        <begin position="143"/>
        <end position="245"/>
    </location>
</feature>
<proteinExistence type="inferred from homology"/>
<evidence type="ECO:0000313" key="9">
    <source>
        <dbReference type="EMBL" id="HIV12292.1"/>
    </source>
</evidence>
<sequence>MNYRFEIAYDGSRYEGWQRQKKTEKTIQGKIEAVLSRMEERPVEIQGAGRTDAGVHALCQTANARLDSSKEPEEIRRYLNRYLPEDIEILKVSRVDDRFHSRFGAVGKRYVYRIGTDDRKDVFRRKYLFHLGEELDTDAMQRAAARLTGTHDFRSFCGNPRMKKSTVRTITRLEVVREEHQVKLVFEGDGFLQYMIRILAGTLMEVGQHLRPAESMEEILAAMDRTAAGPTAPACGLCLERVFYPEDIRRTENKENGGGENGEG</sequence>
<evidence type="ECO:0000259" key="8">
    <source>
        <dbReference type="Pfam" id="PF01416"/>
    </source>
</evidence>
<dbReference type="Gene3D" id="3.30.70.660">
    <property type="entry name" value="Pseudouridine synthase I, catalytic domain, C-terminal subdomain"/>
    <property type="match status" value="1"/>
</dbReference>
<comment type="subunit">
    <text evidence="4">Homodimer.</text>
</comment>
<dbReference type="FunFam" id="3.30.70.580:FF:000001">
    <property type="entry name" value="tRNA pseudouridine synthase A"/>
    <property type="match status" value="1"/>
</dbReference>
<dbReference type="InterPro" id="IPR020094">
    <property type="entry name" value="TruA/RsuA/RluB/E/F_N"/>
</dbReference>
<dbReference type="GO" id="GO:0160147">
    <property type="term" value="F:tRNA pseudouridine(38-40) synthase activity"/>
    <property type="evidence" value="ECO:0007669"/>
    <property type="project" value="UniProtKB-EC"/>
</dbReference>
<dbReference type="AlphaFoldDB" id="A0A9D1NTN6"/>
<evidence type="ECO:0000256" key="2">
    <source>
        <dbReference type="ARBA" id="ARBA00022694"/>
    </source>
</evidence>
<dbReference type="GO" id="GO:0003723">
    <property type="term" value="F:RNA binding"/>
    <property type="evidence" value="ECO:0007669"/>
    <property type="project" value="InterPro"/>
</dbReference>
<evidence type="ECO:0000256" key="3">
    <source>
        <dbReference type="ARBA" id="ARBA00023235"/>
    </source>
</evidence>
<evidence type="ECO:0000313" key="10">
    <source>
        <dbReference type="Proteomes" id="UP000886723"/>
    </source>
</evidence>
<dbReference type="SUPFAM" id="SSF55120">
    <property type="entry name" value="Pseudouridine synthase"/>
    <property type="match status" value="1"/>
</dbReference>
<dbReference type="Gene3D" id="3.30.70.580">
    <property type="entry name" value="Pseudouridine synthase I, catalytic domain, N-terminal subdomain"/>
    <property type="match status" value="1"/>
</dbReference>
<dbReference type="PANTHER" id="PTHR11142:SF0">
    <property type="entry name" value="TRNA PSEUDOURIDINE SYNTHASE-LIKE 1"/>
    <property type="match status" value="1"/>
</dbReference>
<comment type="caution">
    <text evidence="9">The sequence shown here is derived from an EMBL/GenBank/DDBJ whole genome shotgun (WGS) entry which is preliminary data.</text>
</comment>
<keyword evidence="3 4" id="KW-0413">Isomerase</keyword>
<dbReference type="PIRSF" id="PIRSF001430">
    <property type="entry name" value="tRNA_psdUrid_synth"/>
    <property type="match status" value="1"/>
</dbReference>
<dbReference type="Proteomes" id="UP000886723">
    <property type="component" value="Unassembled WGS sequence"/>
</dbReference>
<dbReference type="EMBL" id="DVON01000084">
    <property type="protein sequence ID" value="HIV12292.1"/>
    <property type="molecule type" value="Genomic_DNA"/>
</dbReference>
<protein>
    <recommendedName>
        <fullName evidence="4">tRNA pseudouridine synthase A</fullName>
        <ecNumber evidence="4">5.4.99.12</ecNumber>
    </recommendedName>
    <alternativeName>
        <fullName evidence="4">tRNA pseudouridine(38-40) synthase</fullName>
    </alternativeName>
    <alternativeName>
        <fullName evidence="4">tRNA pseudouridylate synthase I</fullName>
    </alternativeName>
    <alternativeName>
        <fullName evidence="4">tRNA-uridine isomerase I</fullName>
    </alternativeName>
</protein>
<dbReference type="HAMAP" id="MF_00171">
    <property type="entry name" value="TruA"/>
    <property type="match status" value="1"/>
</dbReference>
<dbReference type="InterPro" id="IPR020097">
    <property type="entry name" value="PsdUridine_synth_TruA_a/b_dom"/>
</dbReference>
<keyword evidence="2 4" id="KW-0819">tRNA processing</keyword>
<organism evidence="9 10">
    <name type="scientific">Candidatus Pullilachnospira stercoravium</name>
    <dbReference type="NCBI Taxonomy" id="2840913"/>
    <lineage>
        <taxon>Bacteria</taxon>
        <taxon>Bacillati</taxon>
        <taxon>Bacillota</taxon>
        <taxon>Clostridia</taxon>
        <taxon>Lachnospirales</taxon>
        <taxon>Lachnospiraceae</taxon>
        <taxon>Lachnospiraceae incertae sedis</taxon>
        <taxon>Candidatus Pullilachnospira</taxon>
    </lineage>
</organism>
<comment type="caution">
    <text evidence="4">Lacks conserved residue(s) required for the propagation of feature annotation.</text>
</comment>
<feature type="binding site" evidence="4 6">
    <location>
        <position position="110"/>
    </location>
    <ligand>
        <name>substrate</name>
    </ligand>
</feature>
<dbReference type="NCBIfam" id="TIGR00071">
    <property type="entry name" value="hisT_truA"/>
    <property type="match status" value="1"/>
</dbReference>
<dbReference type="GO" id="GO:0031119">
    <property type="term" value="P:tRNA pseudouridine synthesis"/>
    <property type="evidence" value="ECO:0007669"/>
    <property type="project" value="UniProtKB-UniRule"/>
</dbReference>
<reference evidence="9" key="1">
    <citation type="submission" date="2020-10" db="EMBL/GenBank/DDBJ databases">
        <authorList>
            <person name="Gilroy R."/>
        </authorList>
    </citation>
    <scope>NUCLEOTIDE SEQUENCE</scope>
    <source>
        <strain evidence="9">ChiBcec2-4451</strain>
    </source>
</reference>
<dbReference type="EC" id="5.4.99.12" evidence="4"/>
<dbReference type="InterPro" id="IPR020103">
    <property type="entry name" value="PsdUridine_synth_cat_dom_sf"/>
</dbReference>
<comment type="function">
    <text evidence="4">Formation of pseudouridine at positions 38, 39 and 40 in the anticodon stem and loop of transfer RNAs.</text>
</comment>
<dbReference type="PANTHER" id="PTHR11142">
    <property type="entry name" value="PSEUDOURIDYLATE SYNTHASE"/>
    <property type="match status" value="1"/>
</dbReference>
<feature type="domain" description="Pseudouridine synthase I TruA alpha/beta" evidence="8">
    <location>
        <begin position="8"/>
        <end position="103"/>
    </location>
</feature>
<reference evidence="9" key="2">
    <citation type="journal article" date="2021" name="PeerJ">
        <title>Extensive microbial diversity within the chicken gut microbiome revealed by metagenomics and culture.</title>
        <authorList>
            <person name="Gilroy R."/>
            <person name="Ravi A."/>
            <person name="Getino M."/>
            <person name="Pursley I."/>
            <person name="Horton D.L."/>
            <person name="Alikhan N.F."/>
            <person name="Baker D."/>
            <person name="Gharbi K."/>
            <person name="Hall N."/>
            <person name="Watson M."/>
            <person name="Adriaenssens E.M."/>
            <person name="Foster-Nyarko E."/>
            <person name="Jarju S."/>
            <person name="Secka A."/>
            <person name="Antonio M."/>
            <person name="Oren A."/>
            <person name="Chaudhuri R.R."/>
            <person name="La Ragione R."/>
            <person name="Hildebrand F."/>
            <person name="Pallen M.J."/>
        </authorList>
    </citation>
    <scope>NUCLEOTIDE SEQUENCE</scope>
    <source>
        <strain evidence="9">ChiBcec2-4451</strain>
    </source>
</reference>
<comment type="catalytic activity">
    <reaction evidence="4 7">
        <text>uridine(38/39/40) in tRNA = pseudouridine(38/39/40) in tRNA</text>
        <dbReference type="Rhea" id="RHEA:22376"/>
        <dbReference type="Rhea" id="RHEA-COMP:10085"/>
        <dbReference type="Rhea" id="RHEA-COMP:10087"/>
        <dbReference type="ChEBI" id="CHEBI:65314"/>
        <dbReference type="ChEBI" id="CHEBI:65315"/>
        <dbReference type="EC" id="5.4.99.12"/>
    </reaction>
</comment>
<accession>A0A9D1NTN6</accession>
<evidence type="ECO:0000256" key="7">
    <source>
        <dbReference type="RuleBase" id="RU003792"/>
    </source>
</evidence>
<dbReference type="CDD" id="cd02570">
    <property type="entry name" value="PseudoU_synth_EcTruA"/>
    <property type="match status" value="1"/>
</dbReference>
<comment type="similarity">
    <text evidence="1 4 7">Belongs to the tRNA pseudouridine synthase TruA family.</text>
</comment>
<dbReference type="InterPro" id="IPR020095">
    <property type="entry name" value="PsdUridine_synth_TruA_C"/>
</dbReference>
<feature type="active site" description="Nucleophile" evidence="4 5">
    <location>
        <position position="52"/>
    </location>
</feature>